<evidence type="ECO:0000256" key="2">
    <source>
        <dbReference type="ARBA" id="ARBA00022737"/>
    </source>
</evidence>
<organism evidence="6 7">
    <name type="scientific">Anaeromyces robustus</name>
    <dbReference type="NCBI Taxonomy" id="1754192"/>
    <lineage>
        <taxon>Eukaryota</taxon>
        <taxon>Fungi</taxon>
        <taxon>Fungi incertae sedis</taxon>
        <taxon>Chytridiomycota</taxon>
        <taxon>Chytridiomycota incertae sedis</taxon>
        <taxon>Neocallimastigomycetes</taxon>
        <taxon>Neocallimastigales</taxon>
        <taxon>Neocallimastigaceae</taxon>
        <taxon>Anaeromyces</taxon>
    </lineage>
</organism>
<dbReference type="InterPro" id="IPR019775">
    <property type="entry name" value="WD40_repeat_CS"/>
</dbReference>
<dbReference type="InterPro" id="IPR011044">
    <property type="entry name" value="Quino_amine_DH_bsu"/>
</dbReference>
<keyword evidence="1 3" id="KW-0853">WD repeat</keyword>
<dbReference type="SUPFAM" id="SSF50978">
    <property type="entry name" value="WD40 repeat-like"/>
    <property type="match status" value="1"/>
</dbReference>
<dbReference type="Proteomes" id="UP000193944">
    <property type="component" value="Unassembled WGS sequence"/>
</dbReference>
<dbReference type="EMBL" id="MCFG01000235">
    <property type="protein sequence ID" value="ORX77770.1"/>
    <property type="molecule type" value="Genomic_DNA"/>
</dbReference>
<comment type="caution">
    <text evidence="6">The sequence shown here is derived from an EMBL/GenBank/DDBJ whole genome shotgun (WGS) entry which is preliminary data.</text>
</comment>
<sequence length="1257" mass="146182">MSLVAISYNQVFGINNNIDNNVFFIDEGMVMFSSGRHIVAYNVDHKVQRFFPICDEGQIDYIVQSRDRSLMVIIESIPNKILLHLFDVLNLRKTLTYEILTDKKEKMEIIYTSFSDENHLLFIQTGKPDWTLLFYSLKQTKILETINTCPEKDGIVKEVIPCYYYENFKNKKLSVLGGHYINVYEYGKGIKKIYTCNKLSQREVYRCHDWITSDNIVAGTNKGRILIYNNGVLIHIINYNEEFKNNILINTDDREKENINNPSLISINDDDNIKKLRSAKSHVSLANINMSKNNVIGIEDNEYNYEDDSIPNTDINLLGSDNKERIDIIAANTTGFYLSGNDGILSNIQYIIDKKNKSSSICQLIQTFILPSKATRIKSLALSRYKEFMFVLTNDSQILKVNVELGSSESNKFIPVTPAYHVGPVTCIDLCARKPIIASCGVDRCVKIWNYFTGNCEVSKSFQEKVYSVALHPSGLFMLIGFSDKLRLMSILIDDIREIKEFYIKNCHECKFCFGGHIFAAVNGTTIQLYSTWSYKCIGNLKGHNGKINSLYWIQNDNILVSAGADGAVYVWDIKKMKRESEYVCKDYSYNSAICNSDGTVVWVSGKDHIFQEIMGSQVTRELNFKVTFQKILISYSGRMIFGGTDRGDVIPLRYPLISDTSEFYRYSAHSDSVTSLGLTYDSQLLISAGMDGCIFVYNIIDRDENGPRIQSKIEFSNEVLVTRSDIEEQNINISELTRKIEELKLEHEYQMRLKDMNFNDTLKEIVEKYNKEIEELKVSTVLLKGEKEKIEILQSDEWSKFKQKNHNEMHELDSKFTKQLIKQYDKLNKLRKKSVELQEYWENQIINAKNDEKEELLKLTQSLEKKISKKSEEIAKLKNQLKSNEIECNEFRKITEEDIDTEILTLNKKYQIELKNAIDKGFKLKGENGIMKKKFINLNKDIEDSKNDIINLNKSIGHLKSVIESHEKNLYLLRKEMMDRNYLIHDTEKKVFAFKRKNQELEKEKFVLNYNIKKLRQQIEPRELKMEQMKKNINDKNNLLYMISEDKKKLEKIIEKMKNELNEKKEIYNKKHRQNSDLHIYYNRMMSDLNNVVLHIQEPALFKKAIQNLYVVYCKSCNNSDGFNSIAPEVIKEHKSQMSLLKTRISNLKKEKQQTAKIINDDYRPLLERNRNILSEINNLRKTNGLSNKYTAKQTTILMKNKKQERKKYKGTITAIATFKAEPIPIKTNKNENKNKNELEVNPINSTQQFQLIKTA</sequence>
<gene>
    <name evidence="6" type="ORF">BCR32DRAFT_295419</name>
</gene>
<reference evidence="6 7" key="1">
    <citation type="submission" date="2016-08" db="EMBL/GenBank/DDBJ databases">
        <title>A Parts List for Fungal Cellulosomes Revealed by Comparative Genomics.</title>
        <authorList>
            <consortium name="DOE Joint Genome Institute"/>
            <person name="Haitjema C.H."/>
            <person name="Gilmore S.P."/>
            <person name="Henske J.K."/>
            <person name="Solomon K.V."/>
            <person name="De Groot R."/>
            <person name="Kuo A."/>
            <person name="Mondo S.J."/>
            <person name="Salamov A.A."/>
            <person name="Labutti K."/>
            <person name="Zhao Z."/>
            <person name="Chiniquy J."/>
            <person name="Barry K."/>
            <person name="Brewer H.M."/>
            <person name="Purvine S.O."/>
            <person name="Wright A.T."/>
            <person name="Boxma B."/>
            <person name="Van Alen T."/>
            <person name="Hackstein J.H."/>
            <person name="Baker S.E."/>
            <person name="Grigoriev I.V."/>
            <person name="O'Malley M.A."/>
        </authorList>
    </citation>
    <scope>NUCLEOTIDE SEQUENCE [LARGE SCALE GENOMIC DNA]</scope>
    <source>
        <strain evidence="6 7">S4</strain>
    </source>
</reference>
<dbReference type="PROSITE" id="PS50294">
    <property type="entry name" value="WD_REPEATS_REGION"/>
    <property type="match status" value="2"/>
</dbReference>
<feature type="repeat" description="WD" evidence="3">
    <location>
        <begin position="667"/>
        <end position="700"/>
    </location>
</feature>
<dbReference type="InterPro" id="IPR036322">
    <property type="entry name" value="WD40_repeat_dom_sf"/>
</dbReference>
<evidence type="ECO:0000259" key="5">
    <source>
        <dbReference type="Pfam" id="PF23414"/>
    </source>
</evidence>
<name>A0A1Y1WW67_9FUNG</name>
<dbReference type="AlphaFoldDB" id="A0A1Y1WW67"/>
<feature type="coiled-coil region" evidence="4">
    <location>
        <begin position="727"/>
        <end position="780"/>
    </location>
</feature>
<evidence type="ECO:0000313" key="7">
    <source>
        <dbReference type="Proteomes" id="UP000193944"/>
    </source>
</evidence>
<evidence type="ECO:0000256" key="1">
    <source>
        <dbReference type="ARBA" id="ARBA00022574"/>
    </source>
</evidence>
<dbReference type="InterPro" id="IPR001680">
    <property type="entry name" value="WD40_rpt"/>
</dbReference>
<feature type="coiled-coil region" evidence="4">
    <location>
        <begin position="985"/>
        <end position="1075"/>
    </location>
</feature>
<dbReference type="STRING" id="1754192.A0A1Y1WW67"/>
<dbReference type="PANTHER" id="PTHR32215">
    <property type="entry name" value="CILIA- AND FLAGELLA-ASSOCIATED PROTEIN 57"/>
    <property type="match status" value="1"/>
</dbReference>
<evidence type="ECO:0000313" key="6">
    <source>
        <dbReference type="EMBL" id="ORX77770.1"/>
    </source>
</evidence>
<dbReference type="Pfam" id="PF23414">
    <property type="entry name" value="Beta-prop_EML_2"/>
    <property type="match status" value="1"/>
</dbReference>
<accession>A0A1Y1WW67</accession>
<proteinExistence type="predicted"/>
<reference evidence="6 7" key="2">
    <citation type="submission" date="2016-08" db="EMBL/GenBank/DDBJ databases">
        <title>Pervasive Adenine N6-methylation of Active Genes in Fungi.</title>
        <authorList>
            <consortium name="DOE Joint Genome Institute"/>
            <person name="Mondo S.J."/>
            <person name="Dannebaum R.O."/>
            <person name="Kuo R.C."/>
            <person name="Labutti K."/>
            <person name="Haridas S."/>
            <person name="Kuo A."/>
            <person name="Salamov A."/>
            <person name="Ahrendt S.R."/>
            <person name="Lipzen A."/>
            <person name="Sullivan W."/>
            <person name="Andreopoulos W.B."/>
            <person name="Clum A."/>
            <person name="Lindquist E."/>
            <person name="Daum C."/>
            <person name="Ramamoorthy G.K."/>
            <person name="Gryganskyi A."/>
            <person name="Culley D."/>
            <person name="Magnuson J.K."/>
            <person name="James T.Y."/>
            <person name="O'Malley M.A."/>
            <person name="Stajich J.E."/>
            <person name="Spatafora J.W."/>
            <person name="Visel A."/>
            <person name="Grigoriev I.V."/>
        </authorList>
    </citation>
    <scope>NUCLEOTIDE SEQUENCE [LARGE SCALE GENOMIC DNA]</scope>
    <source>
        <strain evidence="6 7">S4</strain>
    </source>
</reference>
<evidence type="ECO:0000256" key="3">
    <source>
        <dbReference type="PROSITE-ProRule" id="PRU00221"/>
    </source>
</evidence>
<dbReference type="SUPFAM" id="SSF50969">
    <property type="entry name" value="YVTN repeat-like/Quinoprotein amine dehydrogenase"/>
    <property type="match status" value="1"/>
</dbReference>
<dbReference type="PANTHER" id="PTHR32215:SF0">
    <property type="entry name" value="CILIA- AND FLAGELLA-ASSOCIATED PROTEIN 57"/>
    <property type="match status" value="1"/>
</dbReference>
<feature type="domain" description="EML-like second beta-propeller" evidence="5">
    <location>
        <begin position="428"/>
        <end position="699"/>
    </location>
</feature>
<dbReference type="PROSITE" id="PS50082">
    <property type="entry name" value="WD_REPEATS_2"/>
    <property type="match status" value="2"/>
</dbReference>
<feature type="coiled-coil region" evidence="4">
    <location>
        <begin position="847"/>
        <end position="895"/>
    </location>
</feature>
<evidence type="ECO:0000256" key="4">
    <source>
        <dbReference type="SAM" id="Coils"/>
    </source>
</evidence>
<dbReference type="InterPro" id="IPR015943">
    <property type="entry name" value="WD40/YVTN_repeat-like_dom_sf"/>
</dbReference>
<dbReference type="PROSITE" id="PS00678">
    <property type="entry name" value="WD_REPEATS_1"/>
    <property type="match status" value="1"/>
</dbReference>
<keyword evidence="7" id="KW-1185">Reference proteome</keyword>
<protein>
    <submittedName>
        <fullName evidence="6">WD40 repeat-like protein</fullName>
    </submittedName>
</protein>
<keyword evidence="4" id="KW-0175">Coiled coil</keyword>
<feature type="repeat" description="WD" evidence="3">
    <location>
        <begin position="541"/>
        <end position="582"/>
    </location>
</feature>
<dbReference type="Gene3D" id="2.130.10.10">
    <property type="entry name" value="YVTN repeat-like/Quinoprotein amine dehydrogenase"/>
    <property type="match status" value="2"/>
</dbReference>
<dbReference type="SMART" id="SM00320">
    <property type="entry name" value="WD40"/>
    <property type="match status" value="4"/>
</dbReference>
<dbReference type="OrthoDB" id="10251741at2759"/>
<keyword evidence="2" id="KW-0677">Repeat</keyword>
<dbReference type="InterPro" id="IPR055442">
    <property type="entry name" value="Beta-prop_EML-like_2nd"/>
</dbReference>
<dbReference type="InterPro" id="IPR052993">
    <property type="entry name" value="CFA-57"/>
</dbReference>